<gene>
    <name evidence="1" type="ORF">SAMN05421833_1585</name>
</gene>
<dbReference type="EMBL" id="FTNI01000058">
    <property type="protein sequence ID" value="SIS25054.1"/>
    <property type="molecule type" value="Genomic_DNA"/>
</dbReference>
<protein>
    <submittedName>
        <fullName evidence="1">Uncharacterized protein</fullName>
    </submittedName>
</protein>
<sequence>MRSYAIGALRLLNHTNIAEGTRWARDDFRNPLIALILTM</sequence>
<dbReference type="STRING" id="58117.SAMN05421833_1585"/>
<dbReference type="Proteomes" id="UP000186096">
    <property type="component" value="Unassembled WGS sequence"/>
</dbReference>
<evidence type="ECO:0000313" key="1">
    <source>
        <dbReference type="EMBL" id="SIS25054.1"/>
    </source>
</evidence>
<reference evidence="2" key="1">
    <citation type="submission" date="2017-01" db="EMBL/GenBank/DDBJ databases">
        <authorList>
            <person name="Varghese N."/>
            <person name="Submissions S."/>
        </authorList>
    </citation>
    <scope>NUCLEOTIDE SEQUENCE [LARGE SCALE GENOMIC DNA]</scope>
    <source>
        <strain evidence="2">ATCC 12950</strain>
    </source>
</reference>
<proteinExistence type="predicted"/>
<name>A0A1N7HJJ2_9ACTN</name>
<organism evidence="1 2">
    <name type="scientific">Microbispora rosea</name>
    <dbReference type="NCBI Taxonomy" id="58117"/>
    <lineage>
        <taxon>Bacteria</taxon>
        <taxon>Bacillati</taxon>
        <taxon>Actinomycetota</taxon>
        <taxon>Actinomycetes</taxon>
        <taxon>Streptosporangiales</taxon>
        <taxon>Streptosporangiaceae</taxon>
        <taxon>Microbispora</taxon>
    </lineage>
</organism>
<dbReference type="AlphaFoldDB" id="A0A1N7HJJ2"/>
<evidence type="ECO:0000313" key="2">
    <source>
        <dbReference type="Proteomes" id="UP000186096"/>
    </source>
</evidence>
<accession>A0A1N7HJJ2</accession>
<keyword evidence="2" id="KW-1185">Reference proteome</keyword>